<evidence type="ECO:0000259" key="8">
    <source>
        <dbReference type="Pfam" id="PF02988"/>
    </source>
</evidence>
<evidence type="ECO:0000256" key="3">
    <source>
        <dbReference type="ARBA" id="ARBA00022525"/>
    </source>
</evidence>
<dbReference type="InterPro" id="IPR050918">
    <property type="entry name" value="CNF-like_PLA2_Inhibitor"/>
</dbReference>
<dbReference type="PANTHER" id="PTHR20914:SF30">
    <property type="entry name" value="LY6_PLAUR DOMAIN CONTAINING 9"/>
    <property type="match status" value="1"/>
</dbReference>
<feature type="signal peptide" evidence="6">
    <location>
        <begin position="1"/>
        <end position="19"/>
    </location>
</feature>
<evidence type="ECO:0000256" key="5">
    <source>
        <dbReference type="ARBA" id="ARBA00023157"/>
    </source>
</evidence>
<feature type="chain" id="PRO_5046374627" description="Phospholipase A2 inhibitor and Ly6/PLAUR domain-containing protein-like" evidence="6">
    <location>
        <begin position="20"/>
        <end position="321"/>
    </location>
</feature>
<dbReference type="CDD" id="cd23572">
    <property type="entry name" value="TFP_LU_ECD_PINLYP_rpt2"/>
    <property type="match status" value="1"/>
</dbReference>
<dbReference type="SUPFAM" id="SSF57302">
    <property type="entry name" value="Snake toxin-like"/>
    <property type="match status" value="1"/>
</dbReference>
<evidence type="ECO:0000256" key="4">
    <source>
        <dbReference type="ARBA" id="ARBA00023005"/>
    </source>
</evidence>
<dbReference type="GeneID" id="110070644"/>
<evidence type="ECO:0000256" key="1">
    <source>
        <dbReference type="ARBA" id="ARBA00004613"/>
    </source>
</evidence>
<reference evidence="10" key="1">
    <citation type="submission" date="2025-08" db="UniProtKB">
        <authorList>
            <consortium name="RefSeq"/>
        </authorList>
    </citation>
    <scope>IDENTIFICATION</scope>
</reference>
<dbReference type="Pfam" id="PF00021">
    <property type="entry name" value="UPAR_LY6"/>
    <property type="match status" value="1"/>
</dbReference>
<keyword evidence="4" id="KW-0593">Phospholipase A2 inhibitor</keyword>
<dbReference type="InterPro" id="IPR045860">
    <property type="entry name" value="Snake_toxin-like_sf"/>
</dbReference>
<evidence type="ECO:0000313" key="10">
    <source>
        <dbReference type="RefSeq" id="XP_072836061.1"/>
    </source>
</evidence>
<sequence>MQALLRHLYLFVLLATGASLECEHCQGSGNVCSGPKEACPADKDICYTGYSEDTLVLPIKEEKKVVQCPACYSWTGECGSDVVNYGTSFVTMKGCTSKAVCETMKTGALAMIIKEVKEMRCTFLECETCKSLGETCTGEMKTCPKGKDTCLTIYTESNRDGPEIQTVERGCGSSYRCTFPPVYFHLGYGKVYRSNWVCCKGEECGKVLVKLPPKAMEYNGKQCPACFAWSETCKAELMNCTGWDTSCFEMITASTANGTHVEQIMMGCTNKFVCATMEIERSDFWLNGDTIQKAKCRSLASRLVSLILPTFSGLFLLKIFL</sequence>
<evidence type="ECO:0000256" key="2">
    <source>
        <dbReference type="ARBA" id="ARBA00006570"/>
    </source>
</evidence>
<comment type="similarity">
    <text evidence="2">Belongs to the CNF-like-inhibitor family.</text>
</comment>
<dbReference type="PANTHER" id="PTHR20914">
    <property type="entry name" value="LY6/PLAUR DOMAIN-CONTAINING PROTEIN 8"/>
    <property type="match status" value="1"/>
</dbReference>
<evidence type="ECO:0008006" key="11">
    <source>
        <dbReference type="Google" id="ProtNLM"/>
    </source>
</evidence>
<dbReference type="CDD" id="cd23588">
    <property type="entry name" value="TFP_LU_ECD_PLIG"/>
    <property type="match status" value="1"/>
</dbReference>
<dbReference type="Gene3D" id="2.10.60.10">
    <property type="entry name" value="CD59"/>
    <property type="match status" value="2"/>
</dbReference>
<protein>
    <recommendedName>
        <fullName evidence="11">Phospholipase A2 inhibitor and Ly6/PLAUR domain-containing protein-like</fullName>
    </recommendedName>
</protein>
<comment type="subcellular location">
    <subcellularLocation>
        <location evidence="1">Secreted</location>
    </subcellularLocation>
</comment>
<keyword evidence="6" id="KW-0732">Signal</keyword>
<name>A0ABM5ESE8_9SAUR</name>
<evidence type="ECO:0000313" key="9">
    <source>
        <dbReference type="Proteomes" id="UP001652642"/>
    </source>
</evidence>
<keyword evidence="9" id="KW-1185">Reference proteome</keyword>
<dbReference type="InterPro" id="IPR016054">
    <property type="entry name" value="LY6_UPA_recep-like"/>
</dbReference>
<keyword evidence="3" id="KW-0964">Secreted</keyword>
<dbReference type="InterPro" id="IPR004126">
    <property type="entry name" value="PLipase_A2_inh_N"/>
</dbReference>
<accession>A0ABM5ESE8</accession>
<dbReference type="Pfam" id="PF02988">
    <property type="entry name" value="PLA2_inh"/>
    <property type="match status" value="1"/>
</dbReference>
<dbReference type="Proteomes" id="UP001652642">
    <property type="component" value="Chromosome 9"/>
</dbReference>
<feature type="domain" description="Phospholipase A2 inhibitor N-terminal" evidence="8">
    <location>
        <begin position="125"/>
        <end position="204"/>
    </location>
</feature>
<organism evidence="9 10">
    <name type="scientific">Pogona vitticeps</name>
    <name type="common">central bearded dragon</name>
    <dbReference type="NCBI Taxonomy" id="103695"/>
    <lineage>
        <taxon>Eukaryota</taxon>
        <taxon>Metazoa</taxon>
        <taxon>Chordata</taxon>
        <taxon>Craniata</taxon>
        <taxon>Vertebrata</taxon>
        <taxon>Euteleostomi</taxon>
        <taxon>Lepidosauria</taxon>
        <taxon>Squamata</taxon>
        <taxon>Bifurcata</taxon>
        <taxon>Unidentata</taxon>
        <taxon>Episquamata</taxon>
        <taxon>Toxicofera</taxon>
        <taxon>Iguania</taxon>
        <taxon>Acrodonta</taxon>
        <taxon>Agamidae</taxon>
        <taxon>Amphibolurinae</taxon>
        <taxon>Pogona</taxon>
    </lineage>
</organism>
<proteinExistence type="inferred from homology"/>
<keyword evidence="5" id="KW-1015">Disulfide bond</keyword>
<feature type="domain" description="UPAR/Ly6" evidence="7">
    <location>
        <begin position="220"/>
        <end position="296"/>
    </location>
</feature>
<gene>
    <name evidence="10" type="primary">LOC110070644</name>
</gene>
<evidence type="ECO:0000259" key="7">
    <source>
        <dbReference type="Pfam" id="PF00021"/>
    </source>
</evidence>
<dbReference type="RefSeq" id="XP_072836061.1">
    <property type="nucleotide sequence ID" value="XM_072979960.1"/>
</dbReference>
<evidence type="ECO:0000256" key="6">
    <source>
        <dbReference type="SAM" id="SignalP"/>
    </source>
</evidence>